<dbReference type="Proteomes" id="UP000018817">
    <property type="component" value="Unassembled WGS sequence"/>
</dbReference>
<dbReference type="AlphaFoldDB" id="W2PLA6"/>
<accession>W2PLA6</accession>
<gene>
    <name evidence="1" type="ORF">PPTG_24180</name>
</gene>
<dbReference type="EMBL" id="KI669633">
    <property type="protein sequence ID" value="ETN00800.1"/>
    <property type="molecule type" value="Genomic_DNA"/>
</dbReference>
<dbReference type="RefSeq" id="XP_008913851.1">
    <property type="nucleotide sequence ID" value="XM_008915603.1"/>
</dbReference>
<dbReference type="GeneID" id="20192779"/>
<sequence length="110" mass="11594">MSAMASGPVARKVSTALLLVTVRIASGSIELRPLTQRIICGPFSATIARAALVLLPLANEPSAKRTRNAISPPAPAMTLMYPASRAVTSSVSEHPSQLISGSNVWYVYCL</sequence>
<evidence type="ECO:0000313" key="1">
    <source>
        <dbReference type="EMBL" id="ETN00800.1"/>
    </source>
</evidence>
<reference evidence="1 2" key="2">
    <citation type="submission" date="2013-11" db="EMBL/GenBank/DDBJ databases">
        <title>The Genome Sequence of Phytophthora parasitica INRA-310.</title>
        <authorList>
            <consortium name="The Broad Institute Genomics Platform"/>
            <person name="Russ C."/>
            <person name="Tyler B."/>
            <person name="Panabieres F."/>
            <person name="Shan W."/>
            <person name="Tripathy S."/>
            <person name="Grunwald N."/>
            <person name="Machado M."/>
            <person name="Johnson C.S."/>
            <person name="Arredondo F."/>
            <person name="Hong C."/>
            <person name="Coffey M."/>
            <person name="Young S.K."/>
            <person name="Zeng Q."/>
            <person name="Gargeya S."/>
            <person name="Fitzgerald M."/>
            <person name="Abouelleil A."/>
            <person name="Alvarado L."/>
            <person name="Chapman S.B."/>
            <person name="Gainer-Dewar J."/>
            <person name="Goldberg J."/>
            <person name="Griggs A."/>
            <person name="Gujja S."/>
            <person name="Hansen M."/>
            <person name="Howarth C."/>
            <person name="Imamovic A."/>
            <person name="Ireland A."/>
            <person name="Larimer J."/>
            <person name="McCowan C."/>
            <person name="Murphy C."/>
            <person name="Pearson M."/>
            <person name="Poon T.W."/>
            <person name="Priest M."/>
            <person name="Roberts A."/>
            <person name="Saif S."/>
            <person name="Shea T."/>
            <person name="Sykes S."/>
            <person name="Wortman J."/>
            <person name="Nusbaum C."/>
            <person name="Birren B."/>
        </authorList>
    </citation>
    <scope>NUCLEOTIDE SEQUENCE [LARGE SCALE GENOMIC DNA]</scope>
    <source>
        <strain evidence="1 2">INRA-310</strain>
    </source>
</reference>
<name>W2PLA6_PHYN3</name>
<dbReference type="VEuPathDB" id="FungiDB:PPTG_24180"/>
<reference evidence="2" key="1">
    <citation type="submission" date="2011-12" db="EMBL/GenBank/DDBJ databases">
        <authorList>
            <consortium name="The Broad Institute Genome Sequencing Platform"/>
            <person name="Russ C."/>
            <person name="Tyler B."/>
            <person name="Panabieres F."/>
            <person name="Shan W."/>
            <person name="Tripathy S."/>
            <person name="Grunwald N."/>
            <person name="Machado M."/>
            <person name="Young S.K."/>
            <person name="Zeng Q."/>
            <person name="Gargeya S."/>
            <person name="Fitzgerald M."/>
            <person name="Haas B."/>
            <person name="Abouelleil A."/>
            <person name="Alvarado L."/>
            <person name="Arachchi H.M."/>
            <person name="Berlin A."/>
            <person name="Chapman S.B."/>
            <person name="Gearin G."/>
            <person name="Goldberg J."/>
            <person name="Griggs A."/>
            <person name="Gujja S."/>
            <person name="Hansen M."/>
            <person name="Heiman D."/>
            <person name="Howarth C."/>
            <person name="Larimer J."/>
            <person name="Lui A."/>
            <person name="MacDonald P.J.P."/>
            <person name="McCowen C."/>
            <person name="Montmayeur A."/>
            <person name="Murphy C."/>
            <person name="Neiman D."/>
            <person name="Pearson M."/>
            <person name="Priest M."/>
            <person name="Roberts A."/>
            <person name="Saif S."/>
            <person name="Shea T."/>
            <person name="Sisk P."/>
            <person name="Stolte C."/>
            <person name="Sykes S."/>
            <person name="Wortman J."/>
            <person name="Nusbaum C."/>
            <person name="Birren B."/>
        </authorList>
    </citation>
    <scope>NUCLEOTIDE SEQUENCE [LARGE SCALE GENOMIC DNA]</scope>
    <source>
        <strain evidence="2">INRA-310</strain>
    </source>
</reference>
<protein>
    <submittedName>
        <fullName evidence="1">Uncharacterized protein</fullName>
    </submittedName>
</protein>
<evidence type="ECO:0000313" key="2">
    <source>
        <dbReference type="Proteomes" id="UP000018817"/>
    </source>
</evidence>
<organism evidence="1 2">
    <name type="scientific">Phytophthora nicotianae (strain INRA-310)</name>
    <name type="common">Phytophthora parasitica</name>
    <dbReference type="NCBI Taxonomy" id="761204"/>
    <lineage>
        <taxon>Eukaryota</taxon>
        <taxon>Sar</taxon>
        <taxon>Stramenopiles</taxon>
        <taxon>Oomycota</taxon>
        <taxon>Peronosporomycetes</taxon>
        <taxon>Peronosporales</taxon>
        <taxon>Peronosporaceae</taxon>
        <taxon>Phytophthora</taxon>
    </lineage>
</organism>
<proteinExistence type="predicted"/>